<evidence type="ECO:0000259" key="8">
    <source>
        <dbReference type="PROSITE" id="PS50110"/>
    </source>
</evidence>
<gene>
    <name evidence="10" type="ordered locus">CJJ81176_1483</name>
</gene>
<dbReference type="RefSeq" id="WP_002855907.1">
    <property type="nucleotide sequence ID" value="NC_008787.1"/>
</dbReference>
<dbReference type="SUPFAM" id="SSF52172">
    <property type="entry name" value="CheY-like"/>
    <property type="match status" value="1"/>
</dbReference>
<dbReference type="InterPro" id="IPR039420">
    <property type="entry name" value="WalR-like"/>
</dbReference>
<dbReference type="InterPro" id="IPR001867">
    <property type="entry name" value="OmpR/PhoB-type_DNA-bd"/>
</dbReference>
<dbReference type="Gene3D" id="3.40.50.2300">
    <property type="match status" value="1"/>
</dbReference>
<dbReference type="Pfam" id="PF00486">
    <property type="entry name" value="Trans_reg_C"/>
    <property type="match status" value="1"/>
</dbReference>
<evidence type="ECO:0000259" key="9">
    <source>
        <dbReference type="PROSITE" id="PS51755"/>
    </source>
</evidence>
<dbReference type="SMART" id="SM00862">
    <property type="entry name" value="Trans_reg_C"/>
    <property type="match status" value="1"/>
</dbReference>
<organism evidence="10 11">
    <name type="scientific">Campylobacter jejuni subsp. jejuni serotype O:23/36 (strain 81-176)</name>
    <dbReference type="NCBI Taxonomy" id="354242"/>
    <lineage>
        <taxon>Bacteria</taxon>
        <taxon>Pseudomonadati</taxon>
        <taxon>Campylobacterota</taxon>
        <taxon>Epsilonproteobacteria</taxon>
        <taxon>Campylobacterales</taxon>
        <taxon>Campylobacteraceae</taxon>
        <taxon>Campylobacter</taxon>
    </lineage>
</organism>
<evidence type="ECO:0000256" key="6">
    <source>
        <dbReference type="PROSITE-ProRule" id="PRU00169"/>
    </source>
</evidence>
<accession>A0A0H3PB73</accession>
<reference evidence="11" key="1">
    <citation type="submission" date="2006-12" db="EMBL/GenBank/DDBJ databases">
        <authorList>
            <person name="Fouts D.E."/>
            <person name="Nelson K.E."/>
            <person name="Sebastian Y."/>
        </authorList>
    </citation>
    <scope>NUCLEOTIDE SEQUENCE [LARGE SCALE GENOMIC DNA]</scope>
    <source>
        <strain evidence="11">81-176</strain>
    </source>
</reference>
<feature type="DNA-binding region" description="OmpR/PhoB-type" evidence="7">
    <location>
        <begin position="130"/>
        <end position="224"/>
    </location>
</feature>
<evidence type="ECO:0000256" key="4">
    <source>
        <dbReference type="ARBA" id="ARBA00023125"/>
    </source>
</evidence>
<evidence type="ECO:0000256" key="5">
    <source>
        <dbReference type="ARBA" id="ARBA00023163"/>
    </source>
</evidence>
<sequence length="226" mass="25837">MSQECKELIILVVEDEIKTRESLINVLSERFSKVIGAQNGDEGLKKFKKFKPDLVITDIAMPIMDGLDMAREIKEISDDVPIVVLSAYSEKERLLRSIDIGIDKYLIKPVDIEELFKVLDCLVGEKIEANMLVKISEEYQFNKTKRTLIHNGKEIVLTKKELAFISLLLKQPGVLVLHEDIKKNVWIGEHVSDTAVRTFIKRVRDKVGEDFIKNVPSLGYKININK</sequence>
<dbReference type="CDD" id="cd17536">
    <property type="entry name" value="REC_YesN-like"/>
    <property type="match status" value="1"/>
</dbReference>
<dbReference type="KEGG" id="cjj:CJJ81176_1483"/>
<evidence type="ECO:0000256" key="3">
    <source>
        <dbReference type="ARBA" id="ARBA00023015"/>
    </source>
</evidence>
<dbReference type="PANTHER" id="PTHR48111">
    <property type="entry name" value="REGULATOR OF RPOS"/>
    <property type="match status" value="1"/>
</dbReference>
<protein>
    <submittedName>
        <fullName evidence="10">DNA-binding response regulator</fullName>
    </submittedName>
</protein>
<dbReference type="PROSITE" id="PS51755">
    <property type="entry name" value="OMPR_PHOB"/>
    <property type="match status" value="1"/>
</dbReference>
<evidence type="ECO:0000256" key="1">
    <source>
        <dbReference type="ARBA" id="ARBA00022553"/>
    </source>
</evidence>
<dbReference type="Proteomes" id="UP000000646">
    <property type="component" value="Chromosome"/>
</dbReference>
<dbReference type="GO" id="GO:0000156">
    <property type="term" value="F:phosphorelay response regulator activity"/>
    <property type="evidence" value="ECO:0007669"/>
    <property type="project" value="TreeGrafter"/>
</dbReference>
<dbReference type="InterPro" id="IPR036388">
    <property type="entry name" value="WH-like_DNA-bd_sf"/>
</dbReference>
<feature type="domain" description="Response regulatory" evidence="8">
    <location>
        <begin position="9"/>
        <end position="123"/>
    </location>
</feature>
<dbReference type="InterPro" id="IPR001789">
    <property type="entry name" value="Sig_transdc_resp-reg_receiver"/>
</dbReference>
<dbReference type="Gene3D" id="1.10.10.10">
    <property type="entry name" value="Winged helix-like DNA-binding domain superfamily/Winged helix DNA-binding domain"/>
    <property type="match status" value="1"/>
</dbReference>
<keyword evidence="2" id="KW-0902">Two-component regulatory system</keyword>
<keyword evidence="3" id="KW-0805">Transcription regulation</keyword>
<keyword evidence="1 6" id="KW-0597">Phosphoprotein</keyword>
<dbReference type="CDD" id="cd00383">
    <property type="entry name" value="trans_reg_C"/>
    <property type="match status" value="1"/>
</dbReference>
<dbReference type="PROSITE" id="PS50110">
    <property type="entry name" value="RESPONSE_REGULATORY"/>
    <property type="match status" value="1"/>
</dbReference>
<dbReference type="InterPro" id="IPR011006">
    <property type="entry name" value="CheY-like_superfamily"/>
</dbReference>
<evidence type="ECO:0000313" key="11">
    <source>
        <dbReference type="Proteomes" id="UP000000646"/>
    </source>
</evidence>
<feature type="domain" description="OmpR/PhoB-type" evidence="9">
    <location>
        <begin position="130"/>
        <end position="224"/>
    </location>
</feature>
<evidence type="ECO:0000256" key="2">
    <source>
        <dbReference type="ARBA" id="ARBA00023012"/>
    </source>
</evidence>
<dbReference type="HOGENOM" id="CLU_000445_30_3_7"/>
<dbReference type="SMART" id="SM00448">
    <property type="entry name" value="REC"/>
    <property type="match status" value="1"/>
</dbReference>
<keyword evidence="4 7" id="KW-0238">DNA-binding</keyword>
<evidence type="ECO:0000256" key="7">
    <source>
        <dbReference type="PROSITE-ProRule" id="PRU01091"/>
    </source>
</evidence>
<dbReference type="PANTHER" id="PTHR48111:SF1">
    <property type="entry name" value="TWO-COMPONENT RESPONSE REGULATOR ORR33"/>
    <property type="match status" value="1"/>
</dbReference>
<dbReference type="eggNOG" id="COG0745">
    <property type="taxonomic scope" value="Bacteria"/>
</dbReference>
<dbReference type="EMBL" id="CP000538">
    <property type="protein sequence ID" value="EAQ72700.1"/>
    <property type="molecule type" value="Genomic_DNA"/>
</dbReference>
<dbReference type="AlphaFoldDB" id="A0A0H3PB73"/>
<keyword evidence="5" id="KW-0804">Transcription</keyword>
<dbReference type="GO" id="GO:0005829">
    <property type="term" value="C:cytosol"/>
    <property type="evidence" value="ECO:0007669"/>
    <property type="project" value="TreeGrafter"/>
</dbReference>
<dbReference type="GO" id="GO:0006355">
    <property type="term" value="P:regulation of DNA-templated transcription"/>
    <property type="evidence" value="ECO:0007669"/>
    <property type="project" value="InterPro"/>
</dbReference>
<dbReference type="GO" id="GO:0032993">
    <property type="term" value="C:protein-DNA complex"/>
    <property type="evidence" value="ECO:0007669"/>
    <property type="project" value="TreeGrafter"/>
</dbReference>
<name>A0A0H3PB73_CAMJJ</name>
<dbReference type="GO" id="GO:0000976">
    <property type="term" value="F:transcription cis-regulatory region binding"/>
    <property type="evidence" value="ECO:0007669"/>
    <property type="project" value="TreeGrafter"/>
</dbReference>
<evidence type="ECO:0000313" key="10">
    <source>
        <dbReference type="EMBL" id="EAQ72700.1"/>
    </source>
</evidence>
<dbReference type="Pfam" id="PF00072">
    <property type="entry name" value="Response_reg"/>
    <property type="match status" value="1"/>
</dbReference>
<feature type="modified residue" description="4-aspartylphosphate" evidence="6">
    <location>
        <position position="58"/>
    </location>
</feature>
<proteinExistence type="predicted"/>